<reference evidence="1" key="1">
    <citation type="submission" date="2009-02" db="EMBL/GenBank/DDBJ databases">
        <title>The Genome Sequence of Ajellomyces capsulatus strain G186AR.</title>
        <authorList>
            <consortium name="The Broad Institute Genome Sequencing Platform"/>
            <person name="Champion M."/>
            <person name="Cuomo C."/>
            <person name="Ma L.-J."/>
            <person name="Henn M.R."/>
            <person name="Sil A."/>
            <person name="Goldman B."/>
            <person name="Young S.K."/>
            <person name="Kodira C.D."/>
            <person name="Zeng Q."/>
            <person name="Koehrsen M."/>
            <person name="Alvarado L."/>
            <person name="Berlin A."/>
            <person name="Borenstein D."/>
            <person name="Chen Z."/>
            <person name="Engels R."/>
            <person name="Freedman E."/>
            <person name="Gellesch M."/>
            <person name="Goldberg J."/>
            <person name="Griggs A."/>
            <person name="Gujja S."/>
            <person name="Heiman D."/>
            <person name="Hepburn T."/>
            <person name="Howarth C."/>
            <person name="Jen D."/>
            <person name="Larson L."/>
            <person name="Lewis B."/>
            <person name="Mehta T."/>
            <person name="Park D."/>
            <person name="Pearson M."/>
            <person name="Roberts A."/>
            <person name="Saif S."/>
            <person name="Shea T."/>
            <person name="Shenoy N."/>
            <person name="Sisk P."/>
            <person name="Stolte C."/>
            <person name="Sykes S."/>
            <person name="Walk T."/>
            <person name="White J."/>
            <person name="Yandava C."/>
            <person name="Klein B."/>
            <person name="McEwen J.G."/>
            <person name="Puccia R."/>
            <person name="Goldman G.H."/>
            <person name="Felipe M.S."/>
            <person name="Nino-Vega G."/>
            <person name="San-Blas G."/>
            <person name="Taylor J."/>
            <person name="Mendoza L."/>
            <person name="Galagan J."/>
            <person name="Nusbaum C."/>
            <person name="Birren B."/>
        </authorList>
    </citation>
    <scope>NUCLEOTIDE SEQUENCE</scope>
    <source>
        <strain evidence="1">G186AR</strain>
    </source>
</reference>
<dbReference type="AlphaFoldDB" id="C0NCE9"/>
<organism evidence="1 2">
    <name type="scientific">Ajellomyces capsulatus (strain G186AR / H82 / ATCC MYA-2454 / RMSCC 2432)</name>
    <name type="common">Darling's disease fungus</name>
    <name type="synonym">Histoplasma capsulatum</name>
    <dbReference type="NCBI Taxonomy" id="447093"/>
    <lineage>
        <taxon>Eukaryota</taxon>
        <taxon>Fungi</taxon>
        <taxon>Dikarya</taxon>
        <taxon>Ascomycota</taxon>
        <taxon>Pezizomycotina</taxon>
        <taxon>Eurotiomycetes</taxon>
        <taxon>Eurotiomycetidae</taxon>
        <taxon>Onygenales</taxon>
        <taxon>Ajellomycetaceae</taxon>
        <taxon>Histoplasma</taxon>
    </lineage>
</organism>
<dbReference type="STRING" id="447093.C0NCE9"/>
<dbReference type="InParanoid" id="C0NCE9"/>
<proteinExistence type="predicted"/>
<gene>
    <name evidence="1" type="ORF">HCBG_00795</name>
</gene>
<protein>
    <submittedName>
        <fullName evidence="1">Uncharacterized protein</fullName>
    </submittedName>
</protein>
<dbReference type="HOGENOM" id="CLU_1229628_0_0_1"/>
<sequence length="225" mass="24677">MALSSLLGVNDLSGRVAHNAFNLNRVIQLPPLRPGDCHFTTEIMRFTVTGNHIAAFHFAIEVCAGGKMAREAFEWRKLKKGDDDTKGRGFQLVRLGAGSEDASQGLFSSTLSPSLGETVAVLDWPKGLSSLAHNLSRKGEDVININSVALGQLQRLKTYKKLKRKNASHNCYIAFENEQANVEIRFQTPEPKCRGRAAIVFLVKMGTHSTGGTWCDPIAEPKSIQ</sequence>
<name>C0NCE9_AJECG</name>
<dbReference type="Proteomes" id="UP000001631">
    <property type="component" value="Unassembled WGS sequence"/>
</dbReference>
<dbReference type="RefSeq" id="XP_045291820.1">
    <property type="nucleotide sequence ID" value="XM_045427845.1"/>
</dbReference>
<dbReference type="EMBL" id="GG663363">
    <property type="protein sequence ID" value="EEH11340.1"/>
    <property type="molecule type" value="Genomic_DNA"/>
</dbReference>
<evidence type="ECO:0000313" key="1">
    <source>
        <dbReference type="EMBL" id="EEH11340.1"/>
    </source>
</evidence>
<dbReference type="GeneID" id="69033812"/>
<accession>C0NCE9</accession>
<evidence type="ECO:0000313" key="2">
    <source>
        <dbReference type="Proteomes" id="UP000001631"/>
    </source>
</evidence>
<dbReference type="VEuPathDB" id="FungiDB:I7I50_02764"/>
<keyword evidence="2" id="KW-1185">Reference proteome</keyword>